<keyword evidence="7" id="KW-1185">Reference proteome</keyword>
<evidence type="ECO:0000256" key="1">
    <source>
        <dbReference type="ARBA" id="ARBA00001937"/>
    </source>
</evidence>
<feature type="domain" description="NAD(P)-binding" evidence="5">
    <location>
        <begin position="14"/>
        <end position="343"/>
    </location>
</feature>
<dbReference type="Pfam" id="PF16363">
    <property type="entry name" value="GDP_Man_Dehyd"/>
    <property type="match status" value="1"/>
</dbReference>
<dbReference type="InterPro" id="IPR036291">
    <property type="entry name" value="NAD(P)-bd_dom_sf"/>
</dbReference>
<dbReference type="Gene3D" id="3.90.25.10">
    <property type="entry name" value="UDP-galactose 4-epimerase, domain 1"/>
    <property type="match status" value="1"/>
</dbReference>
<comment type="cofactor">
    <cofactor evidence="1">
        <name>NADP(+)</name>
        <dbReference type="ChEBI" id="CHEBI:58349"/>
    </cofactor>
</comment>
<dbReference type="GO" id="GO:0008446">
    <property type="term" value="F:GDP-mannose 4,6-dehydratase activity"/>
    <property type="evidence" value="ECO:0007669"/>
    <property type="project" value="UniProtKB-EC"/>
</dbReference>
<organism evidence="6 7">
    <name type="scientific">Lentithecium fluviatile CBS 122367</name>
    <dbReference type="NCBI Taxonomy" id="1168545"/>
    <lineage>
        <taxon>Eukaryota</taxon>
        <taxon>Fungi</taxon>
        <taxon>Dikarya</taxon>
        <taxon>Ascomycota</taxon>
        <taxon>Pezizomycotina</taxon>
        <taxon>Dothideomycetes</taxon>
        <taxon>Pleosporomycetidae</taxon>
        <taxon>Pleosporales</taxon>
        <taxon>Massarineae</taxon>
        <taxon>Lentitheciaceae</taxon>
        <taxon>Lentithecium</taxon>
    </lineage>
</organism>
<evidence type="ECO:0000256" key="4">
    <source>
        <dbReference type="ARBA" id="ARBA00023239"/>
    </source>
</evidence>
<dbReference type="GO" id="GO:0042351">
    <property type="term" value="P:'de novo' GDP-L-fucose biosynthetic process"/>
    <property type="evidence" value="ECO:0007669"/>
    <property type="project" value="TreeGrafter"/>
</dbReference>
<dbReference type="PANTHER" id="PTHR43715">
    <property type="entry name" value="GDP-MANNOSE 4,6-DEHYDRATASE"/>
    <property type="match status" value="1"/>
</dbReference>
<proteinExistence type="inferred from homology"/>
<dbReference type="Gene3D" id="3.40.50.720">
    <property type="entry name" value="NAD(P)-binding Rossmann-like Domain"/>
    <property type="match status" value="1"/>
</dbReference>
<gene>
    <name evidence="6" type="ORF">K458DRAFT_460268</name>
</gene>
<protein>
    <recommendedName>
        <fullName evidence="3">GDP-mannose 4,6-dehydratase</fullName>
        <ecNumber evidence="3">4.2.1.47</ecNumber>
    </recommendedName>
</protein>
<evidence type="ECO:0000256" key="3">
    <source>
        <dbReference type="ARBA" id="ARBA00011989"/>
    </source>
</evidence>
<evidence type="ECO:0000256" key="2">
    <source>
        <dbReference type="ARBA" id="ARBA00009263"/>
    </source>
</evidence>
<reference evidence="6" key="1">
    <citation type="journal article" date="2020" name="Stud. Mycol.">
        <title>101 Dothideomycetes genomes: a test case for predicting lifestyles and emergence of pathogens.</title>
        <authorList>
            <person name="Haridas S."/>
            <person name="Albert R."/>
            <person name="Binder M."/>
            <person name="Bloem J."/>
            <person name="Labutti K."/>
            <person name="Salamov A."/>
            <person name="Andreopoulos B."/>
            <person name="Baker S."/>
            <person name="Barry K."/>
            <person name="Bills G."/>
            <person name="Bluhm B."/>
            <person name="Cannon C."/>
            <person name="Castanera R."/>
            <person name="Culley D."/>
            <person name="Daum C."/>
            <person name="Ezra D."/>
            <person name="Gonzalez J."/>
            <person name="Henrissat B."/>
            <person name="Kuo A."/>
            <person name="Liang C."/>
            <person name="Lipzen A."/>
            <person name="Lutzoni F."/>
            <person name="Magnuson J."/>
            <person name="Mondo S."/>
            <person name="Nolan M."/>
            <person name="Ohm R."/>
            <person name="Pangilinan J."/>
            <person name="Park H.-J."/>
            <person name="Ramirez L."/>
            <person name="Alfaro M."/>
            <person name="Sun H."/>
            <person name="Tritt A."/>
            <person name="Yoshinaga Y."/>
            <person name="Zwiers L.-H."/>
            <person name="Turgeon B."/>
            <person name="Goodwin S."/>
            <person name="Spatafora J."/>
            <person name="Crous P."/>
            <person name="Grigoriev I."/>
        </authorList>
    </citation>
    <scope>NUCLEOTIDE SEQUENCE</scope>
    <source>
        <strain evidence="6">CBS 122367</strain>
    </source>
</reference>
<dbReference type="SUPFAM" id="SSF51735">
    <property type="entry name" value="NAD(P)-binding Rossmann-fold domains"/>
    <property type="match status" value="1"/>
</dbReference>
<dbReference type="EC" id="4.2.1.47" evidence="3"/>
<sequence>MVTNVPGLEQRVAFITGVSGQDGSYLAELLLEKNYLVHGLARRRLLDDQVGLVLERLRSASVTFRLHYGDLTDTARILQLLQEIEPDEVYNLAALSHVSVSFQIPVTALNVNAIGTMNLLQCIVIAKLEKKTKLYQASTSEMFGNHGLKKLDENTPFQPVSPYAIGKLAAHLAAKSFRESRGMFIVSGFLFNHESPRRGRTFITRRITLKVAQMSLGLAETLVVANLDTTRDWGHARDYVQAMWLMMQCADPQDFVIATGQSHSVRTFIELAFQAIGKTIRWKGCGSEERGYLDHETQQASPTPAVVVDPSLESMRSSRVTDLCGDASKAASVLRWRPSWSFKV</sequence>
<dbReference type="InterPro" id="IPR006368">
    <property type="entry name" value="GDP_Man_deHydtase"/>
</dbReference>
<comment type="similarity">
    <text evidence="2">Belongs to the NAD(P)-dependent epimerase/dehydratase family. GDP-mannose 4,6-dehydratase subfamily.</text>
</comment>
<dbReference type="EMBL" id="MU005600">
    <property type="protein sequence ID" value="KAF2679858.1"/>
    <property type="molecule type" value="Genomic_DNA"/>
</dbReference>
<keyword evidence="4" id="KW-0456">Lyase</keyword>
<name>A0A6G1IP35_9PLEO</name>
<dbReference type="FunFam" id="3.40.50.720:FF:000924">
    <property type="entry name" value="GDP-mannose 4,6 dehydratase"/>
    <property type="match status" value="1"/>
</dbReference>
<dbReference type="PANTHER" id="PTHR43715:SF1">
    <property type="entry name" value="GDP-MANNOSE 4,6 DEHYDRATASE"/>
    <property type="match status" value="1"/>
</dbReference>
<evidence type="ECO:0000313" key="7">
    <source>
        <dbReference type="Proteomes" id="UP000799291"/>
    </source>
</evidence>
<dbReference type="CDD" id="cd05260">
    <property type="entry name" value="GDP_MD_SDR_e"/>
    <property type="match status" value="1"/>
</dbReference>
<evidence type="ECO:0000313" key="6">
    <source>
        <dbReference type="EMBL" id="KAF2679858.1"/>
    </source>
</evidence>
<dbReference type="Proteomes" id="UP000799291">
    <property type="component" value="Unassembled WGS sequence"/>
</dbReference>
<dbReference type="OrthoDB" id="331544at2759"/>
<accession>A0A6G1IP35</accession>
<dbReference type="InterPro" id="IPR016040">
    <property type="entry name" value="NAD(P)-bd_dom"/>
</dbReference>
<evidence type="ECO:0000259" key="5">
    <source>
        <dbReference type="Pfam" id="PF16363"/>
    </source>
</evidence>
<dbReference type="AlphaFoldDB" id="A0A6G1IP35"/>